<protein>
    <submittedName>
        <fullName evidence="2">Uncharacterized protein</fullName>
    </submittedName>
</protein>
<feature type="region of interest" description="Disordered" evidence="1">
    <location>
        <begin position="35"/>
        <end position="55"/>
    </location>
</feature>
<feature type="compositionally biased region" description="Basic and acidic residues" evidence="1">
    <location>
        <begin position="39"/>
        <end position="53"/>
    </location>
</feature>
<evidence type="ECO:0000313" key="3">
    <source>
        <dbReference type="Proteomes" id="UP000026962"/>
    </source>
</evidence>
<name>A0A0E0MG65_ORYPU</name>
<evidence type="ECO:0000313" key="2">
    <source>
        <dbReference type="EnsemblPlants" id="OPUNC11G13520.1"/>
    </source>
</evidence>
<reference evidence="2" key="2">
    <citation type="submission" date="2018-05" db="EMBL/GenBank/DDBJ databases">
        <title>OpunRS2 (Oryza punctata Reference Sequence Version 2).</title>
        <authorList>
            <person name="Zhang J."/>
            <person name="Kudrna D."/>
            <person name="Lee S."/>
            <person name="Talag J."/>
            <person name="Welchert J."/>
            <person name="Wing R.A."/>
        </authorList>
    </citation>
    <scope>NUCLEOTIDE SEQUENCE [LARGE SCALE GENOMIC DNA]</scope>
</reference>
<dbReference type="EnsemblPlants" id="OPUNC11G13520.1">
    <property type="protein sequence ID" value="OPUNC11G13520.1"/>
    <property type="gene ID" value="OPUNC11G13520"/>
</dbReference>
<keyword evidence="3" id="KW-1185">Reference proteome</keyword>
<dbReference type="Gramene" id="OPUNC11G13520.1">
    <property type="protein sequence ID" value="OPUNC11G13520.1"/>
    <property type="gene ID" value="OPUNC11G13520"/>
</dbReference>
<evidence type="ECO:0000256" key="1">
    <source>
        <dbReference type="SAM" id="MobiDB-lite"/>
    </source>
</evidence>
<dbReference type="HOGENOM" id="CLU_2430825_0_0_1"/>
<proteinExistence type="predicted"/>
<reference evidence="2" key="1">
    <citation type="submission" date="2015-04" db="UniProtKB">
        <authorList>
            <consortium name="EnsemblPlants"/>
        </authorList>
    </citation>
    <scope>IDENTIFICATION</scope>
</reference>
<feature type="region of interest" description="Disordered" evidence="1">
    <location>
        <begin position="72"/>
        <end position="91"/>
    </location>
</feature>
<accession>A0A0E0MG65</accession>
<dbReference type="Proteomes" id="UP000026962">
    <property type="component" value="Chromosome 11"/>
</dbReference>
<organism evidence="2">
    <name type="scientific">Oryza punctata</name>
    <name type="common">Red rice</name>
    <dbReference type="NCBI Taxonomy" id="4537"/>
    <lineage>
        <taxon>Eukaryota</taxon>
        <taxon>Viridiplantae</taxon>
        <taxon>Streptophyta</taxon>
        <taxon>Embryophyta</taxon>
        <taxon>Tracheophyta</taxon>
        <taxon>Spermatophyta</taxon>
        <taxon>Magnoliopsida</taxon>
        <taxon>Liliopsida</taxon>
        <taxon>Poales</taxon>
        <taxon>Poaceae</taxon>
        <taxon>BOP clade</taxon>
        <taxon>Oryzoideae</taxon>
        <taxon>Oryzeae</taxon>
        <taxon>Oryzinae</taxon>
        <taxon>Oryza</taxon>
    </lineage>
</organism>
<dbReference type="AlphaFoldDB" id="A0A0E0MG65"/>
<sequence length="91" mass="9603">MWGPRERGGPLQKASYAGGRWPGFHFWKLREAAAAPVEGKGRSAEQEERRGKEALSGAPLFWAEIGGCAETIDEPGIGGSTEETGGCGGEI</sequence>